<sequence length="355" mass="39700">MKTFACQVCGTLLSFENTKCEQCGAVLGFLPETTTLSALRPLGAGLWQPLEASEGPRRFCANHDHGVCNWLAPPGAQAGGFCLACQFNRLIPNLSSPEKHEQWRKLEVAKHRLIYTILRLKLPFKTRLQDPLGGLVFDFLDDPPDASGSIVTGHDNGVITIATREADDAYRERMRVDMGEYYRTLLGHFRHEIGHYYWNILVRDGGRLEACRRVFGDDRSDYASALHAHYQHPPVANWQEKHVTAYATAHPWEDFAETWAHYFHIIATLDTALSCGMTIGPQIAGTLPPPDLGDPYADMTFDDIMAAWVPLTYAVNGLNRSMGLADFYPFVLTAGVRLKLAFVHDLVREAQRKGA</sequence>
<protein>
    <recommendedName>
        <fullName evidence="1">Zinc-ribbon domain-containing protein</fullName>
    </recommendedName>
</protein>
<dbReference type="AlphaFoldDB" id="A0A5C1YS51"/>
<dbReference type="Pfam" id="PF15887">
    <property type="entry name" value="Peptidase_Mx"/>
    <property type="match status" value="1"/>
</dbReference>
<proteinExistence type="predicted"/>
<feature type="domain" description="Zinc-ribbon" evidence="1">
    <location>
        <begin position="4"/>
        <end position="95"/>
    </location>
</feature>
<reference evidence="2 3" key="1">
    <citation type="submission" date="2019-09" db="EMBL/GenBank/DDBJ databases">
        <title>Genome sequencing of strain KACC 21233.</title>
        <authorList>
            <person name="Heo J."/>
            <person name="Kim S.-J."/>
            <person name="Kim J.-S."/>
            <person name="Hong S.-B."/>
            <person name="Kwon S.-W."/>
        </authorList>
    </citation>
    <scope>NUCLEOTIDE SEQUENCE [LARGE SCALE GENOMIC DNA]</scope>
    <source>
        <strain evidence="2 3">KACC 21233</strain>
    </source>
</reference>
<dbReference type="RefSeq" id="WP_149279463.1">
    <property type="nucleotide sequence ID" value="NZ_CP043506.1"/>
</dbReference>
<dbReference type="InterPro" id="IPR011201">
    <property type="entry name" value="Zinc-ribbon_6_bact"/>
</dbReference>
<dbReference type="InterPro" id="IPR031321">
    <property type="entry name" value="UCP012641"/>
</dbReference>
<gene>
    <name evidence="2" type="ORF">FLP30_08640</name>
</gene>
<evidence type="ECO:0000259" key="1">
    <source>
        <dbReference type="Pfam" id="PF10005"/>
    </source>
</evidence>
<evidence type="ECO:0000313" key="3">
    <source>
        <dbReference type="Proteomes" id="UP000324536"/>
    </source>
</evidence>
<dbReference type="PIRSF" id="PIRSF012641">
    <property type="entry name" value="UCP012641"/>
    <property type="match status" value="1"/>
</dbReference>
<evidence type="ECO:0000313" key="2">
    <source>
        <dbReference type="EMBL" id="QEO17787.1"/>
    </source>
</evidence>
<keyword evidence="3" id="KW-1185">Reference proteome</keyword>
<name>A0A5C1YS51_9PROT</name>
<accession>A0A5C1YS51</accession>
<organism evidence="2 3">
    <name type="scientific">Acetobacter vaccinii</name>
    <dbReference type="NCBI Taxonomy" id="2592655"/>
    <lineage>
        <taxon>Bacteria</taxon>
        <taxon>Pseudomonadati</taxon>
        <taxon>Pseudomonadota</taxon>
        <taxon>Alphaproteobacteria</taxon>
        <taxon>Acetobacterales</taxon>
        <taxon>Acetobacteraceae</taxon>
        <taxon>Acetobacter</taxon>
    </lineage>
</organism>
<dbReference type="KEGG" id="acek:FLP30_08640"/>
<dbReference type="EMBL" id="CP043506">
    <property type="protein sequence ID" value="QEO17787.1"/>
    <property type="molecule type" value="Genomic_DNA"/>
</dbReference>
<dbReference type="OrthoDB" id="256753at2"/>
<dbReference type="Proteomes" id="UP000324536">
    <property type="component" value="Chromosome"/>
</dbReference>
<dbReference type="Pfam" id="PF10005">
    <property type="entry name" value="Zn_ribbon_DZR_6"/>
    <property type="match status" value="1"/>
</dbReference>